<evidence type="ECO:0000313" key="10">
    <source>
        <dbReference type="EMBL" id="OSJ24086.1"/>
    </source>
</evidence>
<proteinExistence type="inferred from homology"/>
<feature type="transmembrane region" description="Helical" evidence="9">
    <location>
        <begin position="132"/>
        <end position="156"/>
    </location>
</feature>
<feature type="transmembrane region" description="Helical" evidence="9">
    <location>
        <begin position="91"/>
        <end position="111"/>
    </location>
</feature>
<keyword evidence="4 9" id="KW-0812">Transmembrane</keyword>
<feature type="transmembrane region" description="Helical" evidence="9">
    <location>
        <begin position="7"/>
        <end position="29"/>
    </location>
</feature>
<evidence type="ECO:0000256" key="7">
    <source>
        <dbReference type="ARBA" id="ARBA00023136"/>
    </source>
</evidence>
<keyword evidence="3" id="KW-1003">Cell membrane</keyword>
<evidence type="ECO:0000256" key="5">
    <source>
        <dbReference type="ARBA" id="ARBA00022970"/>
    </source>
</evidence>
<accession>A0A1Y2JDX0</accession>
<keyword evidence="2" id="KW-0813">Transport</keyword>
<protein>
    <submittedName>
        <fullName evidence="10">Branched-chain amino acid ABC transporter permease</fullName>
    </submittedName>
</protein>
<dbReference type="InterPro" id="IPR052157">
    <property type="entry name" value="BCAA_transport_permease"/>
</dbReference>
<evidence type="ECO:0000256" key="6">
    <source>
        <dbReference type="ARBA" id="ARBA00022989"/>
    </source>
</evidence>
<dbReference type="GO" id="GO:0005886">
    <property type="term" value="C:plasma membrane"/>
    <property type="evidence" value="ECO:0007669"/>
    <property type="project" value="UniProtKB-SubCell"/>
</dbReference>
<name>A0A1Y2JDX0_BRAJP</name>
<keyword evidence="6 9" id="KW-1133">Transmembrane helix</keyword>
<comment type="subcellular location">
    <subcellularLocation>
        <location evidence="1">Cell membrane</location>
        <topology evidence="1">Multi-pass membrane protein</topology>
    </subcellularLocation>
</comment>
<dbReference type="RefSeq" id="WP_085404924.1">
    <property type="nucleotide sequence ID" value="NZ_NAFL01000283.1"/>
</dbReference>
<evidence type="ECO:0000256" key="9">
    <source>
        <dbReference type="SAM" id="Phobius"/>
    </source>
</evidence>
<dbReference type="Proteomes" id="UP000193335">
    <property type="component" value="Unassembled WGS sequence"/>
</dbReference>
<evidence type="ECO:0000313" key="11">
    <source>
        <dbReference type="Proteomes" id="UP000193335"/>
    </source>
</evidence>
<dbReference type="PANTHER" id="PTHR11795:SF445">
    <property type="entry name" value="AMINO ACID ABC TRANSPORTER PERMEASE PROTEIN"/>
    <property type="match status" value="1"/>
</dbReference>
<evidence type="ECO:0000256" key="8">
    <source>
        <dbReference type="ARBA" id="ARBA00037998"/>
    </source>
</evidence>
<feature type="transmembrane region" description="Helical" evidence="9">
    <location>
        <begin position="189"/>
        <end position="211"/>
    </location>
</feature>
<dbReference type="GO" id="GO:0022857">
    <property type="term" value="F:transmembrane transporter activity"/>
    <property type="evidence" value="ECO:0007669"/>
    <property type="project" value="InterPro"/>
</dbReference>
<dbReference type="EMBL" id="NAFL01000283">
    <property type="protein sequence ID" value="OSJ24086.1"/>
    <property type="molecule type" value="Genomic_DNA"/>
</dbReference>
<dbReference type="Pfam" id="PF02653">
    <property type="entry name" value="BPD_transp_2"/>
    <property type="match status" value="1"/>
</dbReference>
<reference evidence="10 11" key="1">
    <citation type="submission" date="2017-03" db="EMBL/GenBank/DDBJ databases">
        <title>Whole genome sequences of fourteen strains of Bradyrhizobium canariense and one strain of Bradyrhizobium japonicum isolated from Lupinus (Papilionoideae: Genisteae) species in Algeria.</title>
        <authorList>
            <person name="Crovadore J."/>
            <person name="Chekireb D."/>
            <person name="Brachmann A."/>
            <person name="Chablais R."/>
            <person name="Cochard B."/>
            <person name="Lefort F."/>
        </authorList>
    </citation>
    <scope>NUCLEOTIDE SEQUENCE [LARGE SCALE GENOMIC DNA]</scope>
    <source>
        <strain evidence="10 11">UBMA197</strain>
    </source>
</reference>
<comment type="similarity">
    <text evidence="8">Belongs to the binding-protein-dependent transport system permease family. LivHM subfamily.</text>
</comment>
<dbReference type="CDD" id="cd06582">
    <property type="entry name" value="TM_PBP1_LivH_like"/>
    <property type="match status" value="1"/>
</dbReference>
<comment type="caution">
    <text evidence="10">The sequence shown here is derived from an EMBL/GenBank/DDBJ whole genome shotgun (WGS) entry which is preliminary data.</text>
</comment>
<feature type="transmembrane region" description="Helical" evidence="9">
    <location>
        <begin position="59"/>
        <end position="79"/>
    </location>
</feature>
<feature type="transmembrane region" description="Helical" evidence="9">
    <location>
        <begin position="223"/>
        <end position="248"/>
    </location>
</feature>
<evidence type="ECO:0000256" key="3">
    <source>
        <dbReference type="ARBA" id="ARBA00022475"/>
    </source>
</evidence>
<keyword evidence="7 9" id="KW-0472">Membrane</keyword>
<gene>
    <name evidence="10" type="ORF">BSZ19_43325</name>
</gene>
<feature type="transmembrane region" description="Helical" evidence="9">
    <location>
        <begin position="35"/>
        <end position="52"/>
    </location>
</feature>
<keyword evidence="5" id="KW-0029">Amino-acid transport</keyword>
<evidence type="ECO:0000256" key="4">
    <source>
        <dbReference type="ARBA" id="ARBA00022692"/>
    </source>
</evidence>
<evidence type="ECO:0000256" key="1">
    <source>
        <dbReference type="ARBA" id="ARBA00004651"/>
    </source>
</evidence>
<sequence>MIAQQIVNGLMLGGVYVMVAVAFTLAIGVLNFLNFSIPGIFMVAGMVSWAALKSGQHWLLAFGFALMASAVVGVAVYFLTYRPSSDSDPEVPLVSSLGFLVLLENLIVLWLGSDQQSYPAIIADFNFRAGSIIVGGAQFLSLALSLAFVIALSLSLRFTNLGRQVRAIAESRRTASILGVNVGSVVPRVFVLSALFTGAGGILFAISYLQVSSSMGESIGFKGISAMIIGGMGNIWGAVAGGLLIGLVEILSTQFLGADFVNIGVYGLLLALLIIKPEGLFGMAVAREKL</sequence>
<dbReference type="InterPro" id="IPR001851">
    <property type="entry name" value="ABC_transp_permease"/>
</dbReference>
<organism evidence="10 11">
    <name type="scientific">Bradyrhizobium japonicum</name>
    <dbReference type="NCBI Taxonomy" id="375"/>
    <lineage>
        <taxon>Bacteria</taxon>
        <taxon>Pseudomonadati</taxon>
        <taxon>Pseudomonadota</taxon>
        <taxon>Alphaproteobacteria</taxon>
        <taxon>Hyphomicrobiales</taxon>
        <taxon>Nitrobacteraceae</taxon>
        <taxon>Bradyrhizobium</taxon>
    </lineage>
</organism>
<feature type="transmembrane region" description="Helical" evidence="9">
    <location>
        <begin position="254"/>
        <end position="275"/>
    </location>
</feature>
<dbReference type="AlphaFoldDB" id="A0A1Y2JDX0"/>
<dbReference type="GO" id="GO:0006865">
    <property type="term" value="P:amino acid transport"/>
    <property type="evidence" value="ECO:0007669"/>
    <property type="project" value="UniProtKB-KW"/>
</dbReference>
<evidence type="ECO:0000256" key="2">
    <source>
        <dbReference type="ARBA" id="ARBA00022448"/>
    </source>
</evidence>
<dbReference type="PANTHER" id="PTHR11795">
    <property type="entry name" value="BRANCHED-CHAIN AMINO ACID TRANSPORT SYSTEM PERMEASE PROTEIN LIVH"/>
    <property type="match status" value="1"/>
</dbReference>